<dbReference type="GO" id="GO:0016787">
    <property type="term" value="F:hydrolase activity"/>
    <property type="evidence" value="ECO:0007669"/>
    <property type="project" value="UniProtKB-KW"/>
</dbReference>
<dbReference type="InterPro" id="IPR049492">
    <property type="entry name" value="BD-FAE-like_dom"/>
</dbReference>
<organism evidence="4 5">
    <name type="scientific">Sphingobium naphthae</name>
    <dbReference type="NCBI Taxonomy" id="1886786"/>
    <lineage>
        <taxon>Bacteria</taxon>
        <taxon>Pseudomonadati</taxon>
        <taxon>Pseudomonadota</taxon>
        <taxon>Alphaproteobacteria</taxon>
        <taxon>Sphingomonadales</taxon>
        <taxon>Sphingomonadaceae</taxon>
        <taxon>Sphingobium</taxon>
    </lineage>
</organism>
<dbReference type="PANTHER" id="PTHR48081">
    <property type="entry name" value="AB HYDROLASE SUPERFAMILY PROTEIN C4A8.06C"/>
    <property type="match status" value="1"/>
</dbReference>
<evidence type="ECO:0000256" key="1">
    <source>
        <dbReference type="ARBA" id="ARBA00022801"/>
    </source>
</evidence>
<keyword evidence="2" id="KW-0732">Signal</keyword>
<gene>
    <name evidence="4" type="ORF">O0R41_15245</name>
</gene>
<evidence type="ECO:0000256" key="2">
    <source>
        <dbReference type="SAM" id="SignalP"/>
    </source>
</evidence>
<sequence length="329" mass="34729">MRLHAAKTVTAFLMLAGVIVPAVAQPPSPATSPEPALGDPMPDRVLTLAHGVSVSADVTYSTIPGYRPLILDLYRPAERSTALPLIIYVHGGGWMNGHTRQSGAFSDFTAVLADLSARGYVVASLEYRLSKEAPFPAAIDDVRTAIRFLKGNAARYGIDPRRVAIWGGSAGGQLAALAALDWGREPSGEDKSHAEQSDCVQAAVGWYGVYDFSTMPQSAIPRAENAYLDCEKGACPADRVAAASPAAHVDAKDPPMLLIHGAQDKVVPASQSRELAAKLEAAKVPVTLEVIPDVGHSWIGADAAATRAASLRALDLSVRFFDAQLKAAR</sequence>
<reference evidence="5" key="1">
    <citation type="journal article" date="2022" name="J Environ Chem Eng">
        <title>Biodegradation of petroleum oil using a constructed nonpathogenic and heavy metal-tolerant bacterial consortium isolated from marine sponges.</title>
        <authorList>
            <person name="Dechsakulwatana C."/>
            <person name="Rungsihiranrut A."/>
            <person name="Muangchinda C."/>
            <person name="Ningthoujam R."/>
            <person name="Klankeo P."/>
            <person name="Pinyakong O."/>
        </authorList>
    </citation>
    <scope>NUCLEOTIDE SEQUENCE [LARGE SCALE GENOMIC DNA]</scope>
    <source>
        <strain evidence="5">MO2-4</strain>
    </source>
</reference>
<dbReference type="InterPro" id="IPR050300">
    <property type="entry name" value="GDXG_lipolytic_enzyme"/>
</dbReference>
<dbReference type="Proteomes" id="UP001185984">
    <property type="component" value="Unassembled WGS sequence"/>
</dbReference>
<dbReference type="PANTHER" id="PTHR48081:SF13">
    <property type="entry name" value="ALPHA_BETA HYDROLASE"/>
    <property type="match status" value="1"/>
</dbReference>
<keyword evidence="1 4" id="KW-0378">Hydrolase</keyword>
<keyword evidence="5" id="KW-1185">Reference proteome</keyword>
<dbReference type="Pfam" id="PF20434">
    <property type="entry name" value="BD-FAE"/>
    <property type="match status" value="1"/>
</dbReference>
<feature type="signal peptide" evidence="2">
    <location>
        <begin position="1"/>
        <end position="24"/>
    </location>
</feature>
<dbReference type="RefSeq" id="WP_317517606.1">
    <property type="nucleotide sequence ID" value="NZ_JAPTHD010000007.1"/>
</dbReference>
<evidence type="ECO:0000313" key="4">
    <source>
        <dbReference type="EMBL" id="MDV5824961.1"/>
    </source>
</evidence>
<comment type="caution">
    <text evidence="4">The sequence shown here is derived from an EMBL/GenBank/DDBJ whole genome shotgun (WGS) entry which is preliminary data.</text>
</comment>
<dbReference type="Gene3D" id="3.40.50.1820">
    <property type="entry name" value="alpha/beta hydrolase"/>
    <property type="match status" value="1"/>
</dbReference>
<protein>
    <submittedName>
        <fullName evidence="4">Alpha/beta hydrolase</fullName>
    </submittedName>
</protein>
<dbReference type="InterPro" id="IPR029058">
    <property type="entry name" value="AB_hydrolase_fold"/>
</dbReference>
<feature type="chain" id="PRO_5046118424" evidence="2">
    <location>
        <begin position="25"/>
        <end position="329"/>
    </location>
</feature>
<evidence type="ECO:0000259" key="3">
    <source>
        <dbReference type="Pfam" id="PF20434"/>
    </source>
</evidence>
<proteinExistence type="predicted"/>
<name>A0ABU3ZZK0_9SPHN</name>
<feature type="domain" description="BD-FAE-like" evidence="3">
    <location>
        <begin position="71"/>
        <end position="279"/>
    </location>
</feature>
<dbReference type="EMBL" id="JAPTHD010000007">
    <property type="protein sequence ID" value="MDV5824961.1"/>
    <property type="molecule type" value="Genomic_DNA"/>
</dbReference>
<accession>A0ABU3ZZK0</accession>
<evidence type="ECO:0000313" key="5">
    <source>
        <dbReference type="Proteomes" id="UP001185984"/>
    </source>
</evidence>
<dbReference type="SUPFAM" id="SSF53474">
    <property type="entry name" value="alpha/beta-Hydrolases"/>
    <property type="match status" value="1"/>
</dbReference>